<gene>
    <name evidence="9" type="ORF">UCRPA7_7752</name>
</gene>
<feature type="compositionally biased region" description="Polar residues" evidence="7">
    <location>
        <begin position="199"/>
        <end position="214"/>
    </location>
</feature>
<feature type="compositionally biased region" description="Polar residues" evidence="7">
    <location>
        <begin position="280"/>
        <end position="294"/>
    </location>
</feature>
<feature type="region of interest" description="Disordered" evidence="7">
    <location>
        <begin position="178"/>
        <end position="254"/>
    </location>
</feature>
<dbReference type="RefSeq" id="XP_007918466.1">
    <property type="nucleotide sequence ID" value="XM_007920275.1"/>
</dbReference>
<evidence type="ECO:0000256" key="2">
    <source>
        <dbReference type="ARBA" id="ARBA00009639"/>
    </source>
</evidence>
<feature type="region of interest" description="Disordered" evidence="7">
    <location>
        <begin position="1051"/>
        <end position="1152"/>
    </location>
</feature>
<feature type="compositionally biased region" description="Polar residues" evidence="7">
    <location>
        <begin position="311"/>
        <end position="320"/>
    </location>
</feature>
<evidence type="ECO:0000259" key="8">
    <source>
        <dbReference type="Pfam" id="PF24106"/>
    </source>
</evidence>
<feature type="coiled-coil region" evidence="6">
    <location>
        <begin position="427"/>
        <end position="487"/>
    </location>
</feature>
<evidence type="ECO:0000256" key="6">
    <source>
        <dbReference type="SAM" id="Coils"/>
    </source>
</evidence>
<feature type="compositionally biased region" description="Polar residues" evidence="7">
    <location>
        <begin position="28"/>
        <end position="41"/>
    </location>
</feature>
<feature type="compositionally biased region" description="Polar residues" evidence="7">
    <location>
        <begin position="138"/>
        <end position="149"/>
    </location>
</feature>
<comment type="subcellular location">
    <subcellularLocation>
        <location evidence="1">Cytoplasm</location>
        <location evidence="1">P-body</location>
    </subcellularLocation>
</comment>
<reference evidence="10" key="1">
    <citation type="journal article" date="2013" name="Genome Announc.">
        <title>Draft genome sequence of the ascomycete Phaeoacremonium aleophilum strain UCR-PA7, a causal agent of the esca disease complex in grapevines.</title>
        <authorList>
            <person name="Blanco-Ulate B."/>
            <person name="Rolshausen P."/>
            <person name="Cantu D."/>
        </authorList>
    </citation>
    <scope>NUCLEOTIDE SEQUENCE [LARGE SCALE GENOMIC DNA]</scope>
    <source>
        <strain evidence="10">UCR-PA7</strain>
    </source>
</reference>
<keyword evidence="6" id="KW-0175">Coiled coil</keyword>
<evidence type="ECO:0000256" key="7">
    <source>
        <dbReference type="SAM" id="MobiDB-lite"/>
    </source>
</evidence>
<dbReference type="eggNOG" id="ENOG502R9YM">
    <property type="taxonomic scope" value="Eukaryota"/>
</dbReference>
<dbReference type="Pfam" id="PF24106">
    <property type="entry name" value="Beta-prop_EDC4L"/>
    <property type="match status" value="1"/>
</dbReference>
<evidence type="ECO:0000313" key="10">
    <source>
        <dbReference type="Proteomes" id="UP000014074"/>
    </source>
</evidence>
<feature type="compositionally biased region" description="Low complexity" evidence="7">
    <location>
        <begin position="106"/>
        <end position="125"/>
    </location>
</feature>
<feature type="compositionally biased region" description="Polar residues" evidence="7">
    <location>
        <begin position="222"/>
        <end position="246"/>
    </location>
</feature>
<evidence type="ECO:0000256" key="1">
    <source>
        <dbReference type="ARBA" id="ARBA00004201"/>
    </source>
</evidence>
<feature type="compositionally biased region" description="Basic and acidic residues" evidence="7">
    <location>
        <begin position="1078"/>
        <end position="1089"/>
    </location>
</feature>
<dbReference type="EMBL" id="KB933320">
    <property type="protein sequence ID" value="EON96746.1"/>
    <property type="molecule type" value="Genomic_DNA"/>
</dbReference>
<dbReference type="OrthoDB" id="21128at2759"/>
<accession>R8BBR7</accession>
<dbReference type="GeneID" id="19328538"/>
<organism evidence="9 10">
    <name type="scientific">Phaeoacremonium minimum (strain UCR-PA7)</name>
    <name type="common">Esca disease fungus</name>
    <name type="synonym">Togninia minima</name>
    <dbReference type="NCBI Taxonomy" id="1286976"/>
    <lineage>
        <taxon>Eukaryota</taxon>
        <taxon>Fungi</taxon>
        <taxon>Dikarya</taxon>
        <taxon>Ascomycota</taxon>
        <taxon>Pezizomycotina</taxon>
        <taxon>Sordariomycetes</taxon>
        <taxon>Sordariomycetidae</taxon>
        <taxon>Togniniales</taxon>
        <taxon>Togniniaceae</taxon>
        <taxon>Phaeoacremonium</taxon>
    </lineage>
</organism>
<dbReference type="Gene3D" id="2.130.10.10">
    <property type="entry name" value="YVTN repeat-like/Quinoprotein amine dehydrogenase"/>
    <property type="match status" value="1"/>
</dbReference>
<protein>
    <recommendedName>
        <fullName evidence="8">EDC4-like protein pdc1 beta-propeller domain-containing protein</fullName>
    </recommendedName>
</protein>
<feature type="compositionally biased region" description="Polar residues" evidence="7">
    <location>
        <begin position="330"/>
        <end position="343"/>
    </location>
</feature>
<comment type="similarity">
    <text evidence="2">Belongs to the WD repeat EDC4 family.</text>
</comment>
<dbReference type="FunFam" id="2.130.10.10:FF:000817">
    <property type="entry name" value="WGS project CABT00000000 data, contig 2.15"/>
    <property type="match status" value="1"/>
</dbReference>
<keyword evidence="5" id="KW-0677">Repeat</keyword>
<dbReference type="KEGG" id="tmn:UCRPA7_7752"/>
<feature type="region of interest" description="Disordered" evidence="7">
    <location>
        <begin position="1401"/>
        <end position="1426"/>
    </location>
</feature>
<dbReference type="InterPro" id="IPR055393">
    <property type="entry name" value="Beta-prop_EDC4L"/>
</dbReference>
<keyword evidence="4" id="KW-0853">WD repeat</keyword>
<evidence type="ECO:0000256" key="5">
    <source>
        <dbReference type="ARBA" id="ARBA00022737"/>
    </source>
</evidence>
<dbReference type="InterPro" id="IPR045152">
    <property type="entry name" value="EDC4-like"/>
</dbReference>
<dbReference type="HOGENOM" id="CLU_003635_0_0_1"/>
<evidence type="ECO:0000313" key="9">
    <source>
        <dbReference type="EMBL" id="EON96746.1"/>
    </source>
</evidence>
<sequence>MPGGGSSGGDMDNNGGLESLLAQLRRQPGNQDSPTSQQASDLMSHFNPYHQASQAYYNQSPADSPQMEESFDFPPAAPTPPVGGMFNSAYPPGMSGARGNDDRTANLLNLLKYNQSNQSNLSQSSATPQEPSFPPQQFLRQASGPVSSNLLHHPAPAAADPSGLLAALMKGKLHDEVVKAEPAQPQSQPHQPQPPQASTSNWGTGPTENTQQYLLNLLNRPKPSQSDAPLSNETKSINLTPQSTSESAHEHARDFPSLERALAESTHDIGEAAPAVPDVPTSSFDFESKASGSPQLKFDSVARSTRDDTPSKASLFSYSNPFEDIPTVPSPSNRTPKTSTPGASGSPAAPFQILKKPGSAQANFDHKRLGSTRSPLDSPDHVRRKTETPGQDHRVVGHTPEPSESFSSYEATHKGKETVANAVGDLARTADREAREAVARAEEEQAQARIAKELEAMMDAEDDSEFVKSAALAAQDIKSQLEKEENEGLLEATLRPEVAQAVKDIVDEAAQGPVVDSWESADADEIVVIEETTNPVKVFNFPMKPWISIAIQDGANETRPVFRDDSILDIARLKKEFDQIDRNLVAASENYMAYGMSKAGGLRVIRQDDGHDAKLFTDTKDRIFNLAISSTPADHNAAHKEAIIGTGISGTVYWVQIKDGDRDHLEDANPEQYGFALPPITSQEGDAPGGVLKTRARASTNHPNYFAVGRGKAINIIWPSFILQNGLIKPGHDRLVDTDRLAKECSLKINTGKAGKDFTFSQDDTMVVSLDKSGRVKFWDVRDLTAVKEGSDPRNPMPAETSLEVKEPLMTLTTTPEGEKAWPTSVLLLDKLRPYQKRGALRYMIVGMKQNHTLQLWDLALGKPVQEFNLPHSKESDAVCSVMYHPPSGMIVVGHPTRNSIYFLHLSAPKYTLKNQSQVDYIQRLVAQDSSIPQPESTAVISGMREYSFANKGTLRSLQLLQNPSSASDSDEPTLFELYAMHSKGVACLMIKQAELGWTKDNKVMAPVDAVDEGVVKITKLKTPPAAQSSESHGLEEPQPNQIRLAVRSKESITAAAATSSQEDAPSRKTTELVTSAKQKEIKEDEATSHHPVAPPAEKTEKKSRKKKAAAERAAAAAAQAERDNGLSNGSSNSPRATPAAFTQKADRVTLSATQTSQATTISSEAIDSRINAMESRITSALGHTVRNEMENLRRRVDDDMRLRDERFSSHQGNLLEMVSEVLNGNTQRVLTKIIHEEFEASVTPMVRDVVSKSISDQLGARLNSSVSQSVQKELQKVVPNAVTQALQKPELLKSTTDKMVHSLTRHVEEQIYEVLDDKIIPKFTNIATQAAQRVGNDVRRQASEQIARLEQLRAADMGKIDQLVTLTARLSDTVSTMAAAQSQFQGEFIKFQTQAMQVQQQQAPVPSLGHGSQGHGSQGQASGAYNSPIHTHAAALQPIAPPSHLSQQTHQSTHSEHNNQQMVFQPTTKENRGRLETEQIIHTISNLMENEAYDEAMIKWLHATKQEAEIWDAVLHKYRPTFIPNLNPLLVLSIAATISNELESGKLHEKLAWIEAVLITISNALPSLDGQTREVTPKIMGVLKARLEHLFLRINSQTPGDHILKNLSGMVQVTTQIMNATRPIQQQQMSPY</sequence>
<evidence type="ECO:0000256" key="4">
    <source>
        <dbReference type="ARBA" id="ARBA00022574"/>
    </source>
</evidence>
<dbReference type="GO" id="GO:0000932">
    <property type="term" value="C:P-body"/>
    <property type="evidence" value="ECO:0007669"/>
    <property type="project" value="UniProtKB-SubCell"/>
</dbReference>
<keyword evidence="10" id="KW-1185">Reference proteome</keyword>
<dbReference type="PANTHER" id="PTHR15598">
    <property type="entry name" value="ENHANCER OF MRNA-DECAPPING PROTEIN 4"/>
    <property type="match status" value="1"/>
</dbReference>
<evidence type="ECO:0000256" key="3">
    <source>
        <dbReference type="ARBA" id="ARBA00022490"/>
    </source>
</evidence>
<feature type="compositionally biased region" description="Basic and acidic residues" evidence="7">
    <location>
        <begin position="378"/>
        <end position="395"/>
    </location>
</feature>
<feature type="compositionally biased region" description="Low complexity" evidence="7">
    <location>
        <begin position="1401"/>
        <end position="1411"/>
    </location>
</feature>
<dbReference type="InterPro" id="IPR015943">
    <property type="entry name" value="WD40/YVTN_repeat-like_dom_sf"/>
</dbReference>
<feature type="domain" description="EDC4-like protein pdc1 beta-propeller" evidence="8">
    <location>
        <begin position="561"/>
        <end position="931"/>
    </location>
</feature>
<feature type="compositionally biased region" description="Polar residues" evidence="7">
    <location>
        <begin position="50"/>
        <end position="63"/>
    </location>
</feature>
<keyword evidence="3" id="KW-0963">Cytoplasm</keyword>
<dbReference type="Proteomes" id="UP000014074">
    <property type="component" value="Unassembled WGS sequence"/>
</dbReference>
<dbReference type="SUPFAM" id="SSF50978">
    <property type="entry name" value="WD40 repeat-like"/>
    <property type="match status" value="1"/>
</dbReference>
<feature type="region of interest" description="Disordered" evidence="7">
    <location>
        <begin position="272"/>
        <end position="412"/>
    </location>
</feature>
<name>R8BBR7_PHAM7</name>
<feature type="region of interest" description="Disordered" evidence="7">
    <location>
        <begin position="1"/>
        <end position="157"/>
    </location>
</feature>
<dbReference type="InterPro" id="IPR036322">
    <property type="entry name" value="WD40_repeat_dom_sf"/>
</dbReference>
<proteinExistence type="inferred from homology"/>
<dbReference type="PANTHER" id="PTHR15598:SF5">
    <property type="entry name" value="ENHANCER OF MRNA-DECAPPING PROTEIN 4"/>
    <property type="match status" value="1"/>
</dbReference>
<feature type="compositionally biased region" description="Polar residues" evidence="7">
    <location>
        <begin position="1126"/>
        <end position="1136"/>
    </location>
</feature>
<dbReference type="GO" id="GO:0031087">
    <property type="term" value="P:deadenylation-independent decapping of nuclear-transcribed mRNA"/>
    <property type="evidence" value="ECO:0007669"/>
    <property type="project" value="InterPro"/>
</dbReference>